<dbReference type="EMBL" id="JASZZN010000007">
    <property type="protein sequence ID" value="MDM4015979.1"/>
    <property type="molecule type" value="Genomic_DNA"/>
</dbReference>
<reference evidence="2 3" key="1">
    <citation type="submission" date="2023-06" db="EMBL/GenBank/DDBJ databases">
        <title>Roseiconus lacunae JC819 isolated from Gulf of Mannar region, Tamil Nadu.</title>
        <authorList>
            <person name="Pk S."/>
            <person name="Ch S."/>
            <person name="Ch V.R."/>
        </authorList>
    </citation>
    <scope>NUCLEOTIDE SEQUENCE [LARGE SCALE GENOMIC DNA]</scope>
    <source>
        <strain evidence="2 3">JC819</strain>
    </source>
</reference>
<keyword evidence="3" id="KW-1185">Reference proteome</keyword>
<gene>
    <name evidence="2" type="ORF">QTN89_11090</name>
</gene>
<feature type="compositionally biased region" description="Basic and acidic residues" evidence="1">
    <location>
        <begin position="161"/>
        <end position="174"/>
    </location>
</feature>
<evidence type="ECO:0000313" key="2">
    <source>
        <dbReference type="EMBL" id="MDM4015979.1"/>
    </source>
</evidence>
<feature type="region of interest" description="Disordered" evidence="1">
    <location>
        <begin position="119"/>
        <end position="182"/>
    </location>
</feature>
<proteinExistence type="predicted"/>
<name>A0ABT7PI58_9BACT</name>
<protein>
    <submittedName>
        <fullName evidence="2">Uncharacterized protein</fullName>
    </submittedName>
</protein>
<organism evidence="2 3">
    <name type="scientific">Roseiconus lacunae</name>
    <dbReference type="NCBI Taxonomy" id="2605694"/>
    <lineage>
        <taxon>Bacteria</taxon>
        <taxon>Pseudomonadati</taxon>
        <taxon>Planctomycetota</taxon>
        <taxon>Planctomycetia</taxon>
        <taxon>Pirellulales</taxon>
        <taxon>Pirellulaceae</taxon>
        <taxon>Roseiconus</taxon>
    </lineage>
</organism>
<dbReference type="Proteomes" id="UP001239462">
    <property type="component" value="Unassembled WGS sequence"/>
</dbReference>
<evidence type="ECO:0000313" key="3">
    <source>
        <dbReference type="Proteomes" id="UP001239462"/>
    </source>
</evidence>
<sequence length="182" mass="20122">MITDDQRQAIAVAAMSAADNSRHWLDYYERVFCDAIPATIPHDSMRDYLELGDAGEFLENLAAMRSDDPSGRIRQPSQMVTIRVPIAVHRQLIAEATAYRHSLQSIGIAKLLAPTNPAHLPDDMGAHRGRRPGPQLESGRYANEGAAITDHPRTEATANGHEADQPTDRSDDQRWPGNHPAR</sequence>
<dbReference type="RefSeq" id="WP_289163579.1">
    <property type="nucleotide sequence ID" value="NZ_JASZZN010000007.1"/>
</dbReference>
<accession>A0ABT7PI58</accession>
<evidence type="ECO:0000256" key="1">
    <source>
        <dbReference type="SAM" id="MobiDB-lite"/>
    </source>
</evidence>
<comment type="caution">
    <text evidence="2">The sequence shown here is derived from an EMBL/GenBank/DDBJ whole genome shotgun (WGS) entry which is preliminary data.</text>
</comment>